<evidence type="ECO:0000256" key="5">
    <source>
        <dbReference type="SAM" id="Phobius"/>
    </source>
</evidence>
<feature type="transmembrane region" description="Helical" evidence="5">
    <location>
        <begin position="133"/>
        <end position="153"/>
    </location>
</feature>
<evidence type="ECO:0000256" key="2">
    <source>
        <dbReference type="ARBA" id="ARBA00022692"/>
    </source>
</evidence>
<name>A0ABX8WNV4_9GAMM</name>
<comment type="subcellular location">
    <subcellularLocation>
        <location evidence="1">Membrane</location>
        <topology evidence="1">Multi-pass membrane protein</topology>
    </subcellularLocation>
</comment>
<feature type="transmembrane region" description="Helical" evidence="5">
    <location>
        <begin position="348"/>
        <end position="366"/>
    </location>
</feature>
<evidence type="ECO:0000256" key="4">
    <source>
        <dbReference type="ARBA" id="ARBA00023136"/>
    </source>
</evidence>
<sequence>MKFKSIHNPLWATTSPVIGLFCLGIGFAAPPSTIVDILLVIGLAISVVSAVHHAEVIAHRVGEPYGTLVLALAVTAIEVALIVSMMIAGGEHPGTFGLARDTVFAAVMLILNGIIGFSLLAGSRRHRTQKYQIHSITAALVTLTAIVSLTLVLPNFTSSSHGPTYTTAQLIFVAIVTLVLFIAFTVFQTIDYRDYFLPLIDGKPADESIGDIDKPSNGETWASLVLLFIGLVVVVLSAKKLAPTLEIGLEAVGAPRAVVGIVIAMIVLLPEGVAAVRAALNDRVQTSLNLAAGSAIASIGLTIPTVAIVALVMGWPLELGLDQKSSVLLFISLFITSISLRTGKTNKLIGTVHITLLAVYLFLSFVP</sequence>
<dbReference type="Proteomes" id="UP000824755">
    <property type="component" value="Chromosome"/>
</dbReference>
<protein>
    <submittedName>
        <fullName evidence="7">Ionic transporter y4hA</fullName>
    </submittedName>
</protein>
<keyword evidence="2 5" id="KW-0812">Transmembrane</keyword>
<dbReference type="EMBL" id="CP080544">
    <property type="protein sequence ID" value="QYR52114.1"/>
    <property type="molecule type" value="Genomic_DNA"/>
</dbReference>
<evidence type="ECO:0000256" key="1">
    <source>
        <dbReference type="ARBA" id="ARBA00004141"/>
    </source>
</evidence>
<feature type="transmembrane region" description="Helical" evidence="5">
    <location>
        <begin position="102"/>
        <end position="121"/>
    </location>
</feature>
<feature type="domain" description="Sodium/calcium exchanger membrane region" evidence="6">
    <location>
        <begin position="37"/>
        <end position="189"/>
    </location>
</feature>
<feature type="transmembrane region" description="Helical" evidence="5">
    <location>
        <begin position="325"/>
        <end position="341"/>
    </location>
</feature>
<feature type="transmembrane region" description="Helical" evidence="5">
    <location>
        <begin position="288"/>
        <end position="313"/>
    </location>
</feature>
<keyword evidence="3 5" id="KW-1133">Transmembrane helix</keyword>
<keyword evidence="8" id="KW-1185">Reference proteome</keyword>
<dbReference type="InterPro" id="IPR004837">
    <property type="entry name" value="NaCa_Exmemb"/>
</dbReference>
<dbReference type="PANTHER" id="PTHR37958">
    <property type="entry name" value="SODIUM-POTASSIUM/PROTON ANTIPORTER CHAA"/>
    <property type="match status" value="1"/>
</dbReference>
<dbReference type="RefSeq" id="WP_220378902.1">
    <property type="nucleotide sequence ID" value="NZ_CP080544.1"/>
</dbReference>
<feature type="domain" description="Sodium/calcium exchanger membrane region" evidence="6">
    <location>
        <begin position="223"/>
        <end position="365"/>
    </location>
</feature>
<organism evidence="7 8">
    <name type="scientific">Lysobacter soyae</name>
    <dbReference type="NCBI Taxonomy" id="2764185"/>
    <lineage>
        <taxon>Bacteria</taxon>
        <taxon>Pseudomonadati</taxon>
        <taxon>Pseudomonadota</taxon>
        <taxon>Gammaproteobacteria</taxon>
        <taxon>Lysobacterales</taxon>
        <taxon>Lysobacteraceae</taxon>
        <taxon>Lysobacter</taxon>
    </lineage>
</organism>
<proteinExistence type="predicted"/>
<evidence type="ECO:0000259" key="6">
    <source>
        <dbReference type="Pfam" id="PF01699"/>
    </source>
</evidence>
<dbReference type="PANTHER" id="PTHR37958:SF1">
    <property type="entry name" value="SODIUM-POTASSIUM_PROTON ANTIPORTER CHAA"/>
    <property type="match status" value="1"/>
</dbReference>
<feature type="transmembrane region" description="Helical" evidence="5">
    <location>
        <begin position="258"/>
        <end position="276"/>
    </location>
</feature>
<keyword evidence="4 5" id="KW-0472">Membrane</keyword>
<evidence type="ECO:0000256" key="3">
    <source>
        <dbReference type="ARBA" id="ARBA00022989"/>
    </source>
</evidence>
<evidence type="ECO:0000313" key="8">
    <source>
        <dbReference type="Proteomes" id="UP000824755"/>
    </source>
</evidence>
<feature type="transmembrane region" description="Helical" evidence="5">
    <location>
        <begin position="221"/>
        <end position="238"/>
    </location>
</feature>
<dbReference type="InterPro" id="IPR052946">
    <property type="entry name" value="Alkaline_pH_Ca-Antiporter"/>
</dbReference>
<accession>A0ABX8WNV4</accession>
<gene>
    <name evidence="7" type="ORF">H8L67_05685</name>
</gene>
<evidence type="ECO:0000313" key="7">
    <source>
        <dbReference type="EMBL" id="QYR52114.1"/>
    </source>
</evidence>
<feature type="transmembrane region" description="Helical" evidence="5">
    <location>
        <begin position="165"/>
        <end position="187"/>
    </location>
</feature>
<feature type="transmembrane region" description="Helical" evidence="5">
    <location>
        <begin position="38"/>
        <end position="58"/>
    </location>
</feature>
<dbReference type="Pfam" id="PF01699">
    <property type="entry name" value="Na_Ca_ex"/>
    <property type="match status" value="2"/>
</dbReference>
<feature type="transmembrane region" description="Helical" evidence="5">
    <location>
        <begin position="65"/>
        <end position="90"/>
    </location>
</feature>
<reference evidence="7 8" key="1">
    <citation type="submission" date="2021-08" db="EMBL/GenBank/DDBJ databases">
        <title>Lysobacter sp. strain CJ11 Genome sequencing and assembly.</title>
        <authorList>
            <person name="Kim I."/>
        </authorList>
    </citation>
    <scope>NUCLEOTIDE SEQUENCE [LARGE SCALE GENOMIC DNA]</scope>
    <source>
        <strain evidence="7 8">CJ11</strain>
    </source>
</reference>